<feature type="signal peptide" evidence="2">
    <location>
        <begin position="1"/>
        <end position="21"/>
    </location>
</feature>
<dbReference type="Gene3D" id="3.40.50.10610">
    <property type="entry name" value="ABC-type transport auxiliary lipoprotein component"/>
    <property type="match status" value="1"/>
</dbReference>
<feature type="region of interest" description="Disordered" evidence="1">
    <location>
        <begin position="199"/>
        <end position="227"/>
    </location>
</feature>
<evidence type="ECO:0000313" key="4">
    <source>
        <dbReference type="Proteomes" id="UP000261284"/>
    </source>
</evidence>
<comment type="caution">
    <text evidence="3">The sequence shown here is derived from an EMBL/GenBank/DDBJ whole genome shotgun (WGS) entry which is preliminary data.</text>
</comment>
<sequence>MRHILPAFIFLFISVAAISQAGKTADVILKTNGDELKGEVQAIEDSAVKFVYSGEKLVYSIRKAEIIKITFASGRVEFYNRGVSQPAANSTPVAAPAQPQSTAEDRRNKVAILPFKFIEDGQNAAQEVSEEVQNECYDMLSKHAGVYTVISPRATNVKLNKAGITRETIMNYTMEEISTILGVEYIVSGMVTMNKTTQSNYGSGSYSSSTKDNTKTDGQKSSGYGSTYSTSTQNYQTVMDFKIFNDKSEIVYNQNRKAFWPQRDAYKATLEYLLKRCPLYTK</sequence>
<keyword evidence="4" id="KW-1185">Reference proteome</keyword>
<proteinExistence type="predicted"/>
<dbReference type="RefSeq" id="WP_116848690.1">
    <property type="nucleotide sequence ID" value="NZ_QTJU01000007.1"/>
</dbReference>
<reference evidence="3 4" key="1">
    <citation type="submission" date="2018-08" db="EMBL/GenBank/DDBJ databases">
        <title>Chitinophagaceae sp. K23C18032701, a novel bacterium isolated from forest soil.</title>
        <authorList>
            <person name="Wang C."/>
        </authorList>
    </citation>
    <scope>NUCLEOTIDE SEQUENCE [LARGE SCALE GENOMIC DNA]</scope>
    <source>
        <strain evidence="3 4">K23C18032701</strain>
    </source>
</reference>
<gene>
    <name evidence="3" type="ORF">DXN05_18140</name>
</gene>
<name>A0A3E1NG09_9BACT</name>
<evidence type="ECO:0000256" key="2">
    <source>
        <dbReference type="SAM" id="SignalP"/>
    </source>
</evidence>
<keyword evidence="2" id="KW-0732">Signal</keyword>
<feature type="chain" id="PRO_5017774898" evidence="2">
    <location>
        <begin position="22"/>
        <end position="282"/>
    </location>
</feature>
<protein>
    <submittedName>
        <fullName evidence="3">Uncharacterized protein</fullName>
    </submittedName>
</protein>
<evidence type="ECO:0000313" key="3">
    <source>
        <dbReference type="EMBL" id="RFM26906.1"/>
    </source>
</evidence>
<dbReference type="EMBL" id="QTJU01000007">
    <property type="protein sequence ID" value="RFM26906.1"/>
    <property type="molecule type" value="Genomic_DNA"/>
</dbReference>
<organism evidence="3 4">
    <name type="scientific">Deminuibacter soli</name>
    <dbReference type="NCBI Taxonomy" id="2291815"/>
    <lineage>
        <taxon>Bacteria</taxon>
        <taxon>Pseudomonadati</taxon>
        <taxon>Bacteroidota</taxon>
        <taxon>Chitinophagia</taxon>
        <taxon>Chitinophagales</taxon>
        <taxon>Chitinophagaceae</taxon>
        <taxon>Deminuibacter</taxon>
    </lineage>
</organism>
<dbReference type="AlphaFoldDB" id="A0A3E1NG09"/>
<accession>A0A3E1NG09</accession>
<dbReference type="OrthoDB" id="669636at2"/>
<evidence type="ECO:0000256" key="1">
    <source>
        <dbReference type="SAM" id="MobiDB-lite"/>
    </source>
</evidence>
<feature type="compositionally biased region" description="Low complexity" evidence="1">
    <location>
        <begin position="199"/>
        <end position="209"/>
    </location>
</feature>
<dbReference type="Proteomes" id="UP000261284">
    <property type="component" value="Unassembled WGS sequence"/>
</dbReference>